<evidence type="ECO:0000313" key="4">
    <source>
        <dbReference type="Proteomes" id="UP000092444"/>
    </source>
</evidence>
<organism evidence="3 4">
    <name type="scientific">Glossina morsitans morsitans</name>
    <name type="common">Savannah tsetse fly</name>
    <dbReference type="NCBI Taxonomy" id="37546"/>
    <lineage>
        <taxon>Eukaryota</taxon>
        <taxon>Metazoa</taxon>
        <taxon>Ecdysozoa</taxon>
        <taxon>Arthropoda</taxon>
        <taxon>Hexapoda</taxon>
        <taxon>Insecta</taxon>
        <taxon>Pterygota</taxon>
        <taxon>Neoptera</taxon>
        <taxon>Endopterygota</taxon>
        <taxon>Diptera</taxon>
        <taxon>Brachycera</taxon>
        <taxon>Muscomorpha</taxon>
        <taxon>Hippoboscoidea</taxon>
        <taxon>Glossinidae</taxon>
        <taxon>Glossina</taxon>
    </lineage>
</organism>
<keyword evidence="1" id="KW-0472">Membrane</keyword>
<reference evidence="3" key="1">
    <citation type="submission" date="2020-05" db="UniProtKB">
        <authorList>
            <consortium name="EnsemblMetazoa"/>
        </authorList>
    </citation>
    <scope>IDENTIFICATION</scope>
    <source>
        <strain evidence="3">Yale</strain>
    </source>
</reference>
<dbReference type="InterPro" id="IPR036865">
    <property type="entry name" value="CRAL-TRIO_dom_sf"/>
</dbReference>
<sequence length="308" mass="36506">MNPRYKSFATLPWARKLNYLKFSTSSWTALLLLFCFLFIYFYFFAFCFNIIDEISDRLLLKRFYQCMYENVEDAQKLIEINYLIRNSYPHIFLKRDPNDASSRQTFEYADMVPLPGLTKEKYKITFFRLNDPDPKKVLNKIHIQLKFGFNRIMNHTEDTKGYIMVTDCRFCSPDLVNDDSLSEGEVQIFDMTGFSLKHAARFSMSSLRIYMKFLHQAFPVRIKCIHMINCPPYLDRLISVVRPFISKEIYFHTASIDTLYEHVPRELLPDEYGGSAGKLSDLKAQFMQVMSDKRDYLMDPNYWKVESS</sequence>
<keyword evidence="1" id="KW-0812">Transmembrane</keyword>
<keyword evidence="4" id="KW-1185">Reference proteome</keyword>
<dbReference type="GO" id="GO:0016020">
    <property type="term" value="C:membrane"/>
    <property type="evidence" value="ECO:0007669"/>
    <property type="project" value="TreeGrafter"/>
</dbReference>
<dbReference type="CDD" id="cd00170">
    <property type="entry name" value="SEC14"/>
    <property type="match status" value="1"/>
</dbReference>
<dbReference type="PROSITE" id="PS50191">
    <property type="entry name" value="CRAL_TRIO"/>
    <property type="match status" value="1"/>
</dbReference>
<keyword evidence="1" id="KW-1133">Transmembrane helix</keyword>
<evidence type="ECO:0000259" key="2">
    <source>
        <dbReference type="PROSITE" id="PS50191"/>
    </source>
</evidence>
<dbReference type="EMBL" id="CCAG010023587">
    <property type="status" value="NOT_ANNOTATED_CDS"/>
    <property type="molecule type" value="Genomic_DNA"/>
</dbReference>
<dbReference type="Gene3D" id="1.20.5.1200">
    <property type="entry name" value="Alpha-tocopherol transfer"/>
    <property type="match status" value="1"/>
</dbReference>
<dbReference type="Proteomes" id="UP000092444">
    <property type="component" value="Unassembled WGS sequence"/>
</dbReference>
<dbReference type="PANTHER" id="PTHR10174">
    <property type="entry name" value="ALPHA-TOCOPHEROL TRANSFER PROTEIN-RELATED"/>
    <property type="match status" value="1"/>
</dbReference>
<dbReference type="GO" id="GO:1902936">
    <property type="term" value="F:phosphatidylinositol bisphosphate binding"/>
    <property type="evidence" value="ECO:0007669"/>
    <property type="project" value="TreeGrafter"/>
</dbReference>
<dbReference type="InterPro" id="IPR001251">
    <property type="entry name" value="CRAL-TRIO_dom"/>
</dbReference>
<dbReference type="SUPFAM" id="SSF52087">
    <property type="entry name" value="CRAL/TRIO domain"/>
    <property type="match status" value="1"/>
</dbReference>
<dbReference type="Gene3D" id="3.40.525.10">
    <property type="entry name" value="CRAL-TRIO lipid binding domain"/>
    <property type="match status" value="1"/>
</dbReference>
<dbReference type="STRING" id="37546.A0A1B0FDW4"/>
<accession>A0A1B0FDW4</accession>
<dbReference type="PhylomeDB" id="A0A1B0FDW4"/>
<evidence type="ECO:0000256" key="1">
    <source>
        <dbReference type="SAM" id="Phobius"/>
    </source>
</evidence>
<feature type="transmembrane region" description="Helical" evidence="1">
    <location>
        <begin position="27"/>
        <end position="51"/>
    </location>
</feature>
<dbReference type="PANTHER" id="PTHR10174:SF222">
    <property type="entry name" value="GH10083P-RELATED"/>
    <property type="match status" value="1"/>
</dbReference>
<evidence type="ECO:0000313" key="3">
    <source>
        <dbReference type="EnsemblMetazoa" id="GMOY001818-PA"/>
    </source>
</evidence>
<dbReference type="SMART" id="SM00516">
    <property type="entry name" value="SEC14"/>
    <property type="match status" value="1"/>
</dbReference>
<feature type="domain" description="CRAL-TRIO" evidence="2">
    <location>
        <begin position="114"/>
        <end position="280"/>
    </location>
</feature>
<proteinExistence type="predicted"/>
<dbReference type="AlphaFoldDB" id="A0A1B0FDW4"/>
<dbReference type="Pfam" id="PF00650">
    <property type="entry name" value="CRAL_TRIO"/>
    <property type="match status" value="1"/>
</dbReference>
<protein>
    <recommendedName>
        <fullName evidence="2">CRAL-TRIO domain-containing protein</fullName>
    </recommendedName>
</protein>
<dbReference type="EnsemblMetazoa" id="GMOY001818-RA">
    <property type="protein sequence ID" value="GMOY001818-PA"/>
    <property type="gene ID" value="GMOY001818"/>
</dbReference>
<dbReference type="VEuPathDB" id="VectorBase:GMOY001818"/>
<dbReference type="EMBL" id="CCAG010023588">
    <property type="status" value="NOT_ANNOTATED_CDS"/>
    <property type="molecule type" value="Genomic_DNA"/>
</dbReference>
<name>A0A1B0FDW4_GLOMM</name>